<dbReference type="SUPFAM" id="SSF51445">
    <property type="entry name" value="(Trans)glycosidases"/>
    <property type="match status" value="1"/>
</dbReference>
<keyword evidence="3 6" id="KW-0378">Hydrolase</keyword>
<dbReference type="PANTHER" id="PTHR31297:SF17">
    <property type="entry name" value="ENDOGLUCANASE"/>
    <property type="match status" value="1"/>
</dbReference>
<keyword evidence="10" id="KW-1185">Reference proteome</keyword>
<protein>
    <submittedName>
        <fullName evidence="9">Cellulase family glycosylhydrolase</fullName>
    </submittedName>
</protein>
<evidence type="ECO:0000256" key="7">
    <source>
        <dbReference type="SAM" id="SignalP"/>
    </source>
</evidence>
<organism evidence="9 10">
    <name type="scientific">Ventrimonas faecis</name>
    <dbReference type="NCBI Taxonomy" id="3133170"/>
    <lineage>
        <taxon>Bacteria</taxon>
        <taxon>Bacillati</taxon>
        <taxon>Bacillota</taxon>
        <taxon>Clostridia</taxon>
        <taxon>Lachnospirales</taxon>
        <taxon>Lachnospiraceae</taxon>
        <taxon>Ventrimonas</taxon>
    </lineage>
</organism>
<dbReference type="PANTHER" id="PTHR31297">
    <property type="entry name" value="GLUCAN ENDO-1,6-BETA-GLUCOSIDASE B"/>
    <property type="match status" value="1"/>
</dbReference>
<gene>
    <name evidence="9" type="ORF">WMO41_14360</name>
</gene>
<keyword evidence="4 6" id="KW-0326">Glycosidase</keyword>
<feature type="signal peptide" evidence="7">
    <location>
        <begin position="1"/>
        <end position="25"/>
    </location>
</feature>
<feature type="chain" id="PRO_5047025594" evidence="7">
    <location>
        <begin position="26"/>
        <end position="393"/>
    </location>
</feature>
<keyword evidence="1 7" id="KW-0732">Signal</keyword>
<dbReference type="Gene3D" id="2.10.270.10">
    <property type="entry name" value="Cholin Binding"/>
    <property type="match status" value="1"/>
</dbReference>
<sequence length="393" mass="44860">MRKQLCLMGLLLCGIQMTAAMPAYAGQWKSDAAGWWYEQDDQSCIRNGWLEDTDGRWYYFGADGYMEANTMTPDGYVVGADGAYIPGIGFNQDEAVSPWTYQSMLGRGMDVTWSEFRKQTETYSEQMVKDFKQAGVDHVRIRVKDEANDALFQNLDRQILDCLNNGVIPVLAYQAHEFKVNPTEQTMTDVTAWWRTVAEHYRNVSHLLSFDLMIESSDAVNKQPETLNQLYEQTVSAIRETNPDRIIIISPRLRSDPTYLHELRIPSSHNGYLMAEWHFYASGPDKTNDKKKWTTGTDFEKKLITDKINLALAWQNQTGVPTWVGAWMPGNYNKGDDYSIEEQVAFSSFMTSALTSARIPFAVNSDTKFYDAANNTWLAHMQPVVQTIYQQGL</sequence>
<evidence type="ECO:0000259" key="8">
    <source>
        <dbReference type="Pfam" id="PF00150"/>
    </source>
</evidence>
<feature type="repeat" description="Cell wall-binding" evidence="5">
    <location>
        <begin position="46"/>
        <end position="66"/>
    </location>
</feature>
<evidence type="ECO:0000313" key="10">
    <source>
        <dbReference type="Proteomes" id="UP001437460"/>
    </source>
</evidence>
<dbReference type="RefSeq" id="WP_349230338.1">
    <property type="nucleotide sequence ID" value="NZ_JBBMFJ010000039.1"/>
</dbReference>
<dbReference type="InterPro" id="IPR018337">
    <property type="entry name" value="Cell_wall/Cho-bd_repeat"/>
</dbReference>
<accession>A0ABV1HPT5</accession>
<dbReference type="Pfam" id="PF00150">
    <property type="entry name" value="Cellulase"/>
    <property type="match status" value="1"/>
</dbReference>
<dbReference type="SUPFAM" id="SSF69360">
    <property type="entry name" value="Cell wall binding repeat"/>
    <property type="match status" value="1"/>
</dbReference>
<dbReference type="InterPro" id="IPR001547">
    <property type="entry name" value="Glyco_hydro_5"/>
</dbReference>
<dbReference type="InterPro" id="IPR050386">
    <property type="entry name" value="Glycosyl_hydrolase_5"/>
</dbReference>
<dbReference type="Gene3D" id="3.20.20.80">
    <property type="entry name" value="Glycosidases"/>
    <property type="match status" value="1"/>
</dbReference>
<dbReference type="Pfam" id="PF19085">
    <property type="entry name" value="Choline_bind_2"/>
    <property type="match status" value="1"/>
</dbReference>
<comment type="caution">
    <text evidence="9">The sequence shown here is derived from an EMBL/GenBank/DDBJ whole genome shotgun (WGS) entry which is preliminary data.</text>
</comment>
<evidence type="ECO:0000256" key="1">
    <source>
        <dbReference type="ARBA" id="ARBA00022729"/>
    </source>
</evidence>
<evidence type="ECO:0000256" key="2">
    <source>
        <dbReference type="ARBA" id="ARBA00022737"/>
    </source>
</evidence>
<reference evidence="9 10" key="1">
    <citation type="submission" date="2024-03" db="EMBL/GenBank/DDBJ databases">
        <title>Human intestinal bacterial collection.</title>
        <authorList>
            <person name="Pauvert C."/>
            <person name="Hitch T.C.A."/>
            <person name="Clavel T."/>
        </authorList>
    </citation>
    <scope>NUCLEOTIDE SEQUENCE [LARGE SCALE GENOMIC DNA]</scope>
    <source>
        <strain evidence="9 10">CLA-AP-H27</strain>
    </source>
</reference>
<keyword evidence="2" id="KW-0677">Repeat</keyword>
<name>A0ABV1HPT5_9FIRM</name>
<evidence type="ECO:0000256" key="6">
    <source>
        <dbReference type="RuleBase" id="RU361153"/>
    </source>
</evidence>
<dbReference type="EMBL" id="JBBMFJ010000039">
    <property type="protein sequence ID" value="MEQ2564330.1"/>
    <property type="molecule type" value="Genomic_DNA"/>
</dbReference>
<dbReference type="Proteomes" id="UP001437460">
    <property type="component" value="Unassembled WGS sequence"/>
</dbReference>
<evidence type="ECO:0000256" key="4">
    <source>
        <dbReference type="ARBA" id="ARBA00023295"/>
    </source>
</evidence>
<comment type="similarity">
    <text evidence="6">Belongs to the glycosyl hydrolase 5 (cellulase A) family.</text>
</comment>
<evidence type="ECO:0000256" key="3">
    <source>
        <dbReference type="ARBA" id="ARBA00022801"/>
    </source>
</evidence>
<dbReference type="InterPro" id="IPR017853">
    <property type="entry name" value="GH"/>
</dbReference>
<proteinExistence type="inferred from homology"/>
<evidence type="ECO:0000313" key="9">
    <source>
        <dbReference type="EMBL" id="MEQ2564330.1"/>
    </source>
</evidence>
<dbReference type="PROSITE" id="PS51170">
    <property type="entry name" value="CW"/>
    <property type="match status" value="1"/>
</dbReference>
<feature type="domain" description="Glycoside hydrolase family 5" evidence="8">
    <location>
        <begin position="108"/>
        <end position="343"/>
    </location>
</feature>
<evidence type="ECO:0000256" key="5">
    <source>
        <dbReference type="PROSITE-ProRule" id="PRU00591"/>
    </source>
</evidence>